<dbReference type="AlphaFoldDB" id="A0A558HC63"/>
<name>A0A558HC63_PAENT</name>
<feature type="transmembrane region" description="Helical" evidence="1">
    <location>
        <begin position="278"/>
        <end position="295"/>
    </location>
</feature>
<dbReference type="EMBL" id="VNFK01000001">
    <property type="protein sequence ID" value="TVU66698.1"/>
    <property type="molecule type" value="Genomic_DNA"/>
</dbReference>
<accession>A0A558HC63</accession>
<dbReference type="Proteomes" id="UP000316500">
    <property type="component" value="Unassembled WGS sequence"/>
</dbReference>
<comment type="caution">
    <text evidence="2">The sequence shown here is derived from an EMBL/GenBank/DDBJ whole genome shotgun (WGS) entry which is preliminary data.</text>
</comment>
<keyword evidence="1" id="KW-1133">Transmembrane helix</keyword>
<keyword evidence="1" id="KW-0472">Membrane</keyword>
<feature type="transmembrane region" description="Helical" evidence="1">
    <location>
        <begin position="146"/>
        <end position="165"/>
    </location>
</feature>
<feature type="transmembrane region" description="Helical" evidence="1">
    <location>
        <begin position="74"/>
        <end position="96"/>
    </location>
</feature>
<sequence>MVIIGFAGFNVLSYTMMRQYLGGTDLFEPILAIANISVGFWVLIAYTLIRVLFMKADELLKLTFNLPATNKERTLAFALFEASVVAVMTVFVFGAFSISTVLLEGPAFITKILVSIWLPVASVYLLLSLAYYLLERGLFMMRLARLRGLLVPMVLALGLSALFPYTNEQTAVIAESFIDGRDYRSPLLVYSMLDKNVGLWLAFLVFVAASMAIVAGIVAAAPRAYVPLRRFIILLPSKIARWRLGAYTLVLFRSFETLVAVIFVFAFSLFAWMQHIVLPPYVLALITFQGVYAYVNSEPLRRISTLHVSAWTHYLSIVGSQVILWVTIAVPVVAGSLAQGIEISACLPVAGFCLSNILISTLIGIAFPPEKGNPFTVLVGAVLAIIVILTIALGLNVFNLEPAMSAVVYSFLNILVVTYSILGMQRMERIRRHEVAS</sequence>
<feature type="transmembrane region" description="Helical" evidence="1">
    <location>
        <begin position="349"/>
        <end position="368"/>
    </location>
</feature>
<feature type="transmembrane region" description="Helical" evidence="1">
    <location>
        <begin position="246"/>
        <end position="272"/>
    </location>
</feature>
<organism evidence="2 3">
    <name type="scientific">Paenarthrobacter nitroguajacolicus</name>
    <name type="common">Arthrobacter nitroguajacolicus</name>
    <dbReference type="NCBI Taxonomy" id="211146"/>
    <lineage>
        <taxon>Bacteria</taxon>
        <taxon>Bacillati</taxon>
        <taxon>Actinomycetota</taxon>
        <taxon>Actinomycetes</taxon>
        <taxon>Micrococcales</taxon>
        <taxon>Micrococcaceae</taxon>
        <taxon>Paenarthrobacter</taxon>
    </lineage>
</organism>
<dbReference type="RefSeq" id="WP_144647702.1">
    <property type="nucleotide sequence ID" value="NZ_VNFK01000001.1"/>
</dbReference>
<evidence type="ECO:0000313" key="2">
    <source>
        <dbReference type="EMBL" id="TVU66698.1"/>
    </source>
</evidence>
<feature type="transmembrane region" description="Helical" evidence="1">
    <location>
        <begin position="315"/>
        <end position="337"/>
    </location>
</feature>
<feature type="transmembrane region" description="Helical" evidence="1">
    <location>
        <begin position="108"/>
        <end position="134"/>
    </location>
</feature>
<proteinExistence type="predicted"/>
<evidence type="ECO:0000313" key="3">
    <source>
        <dbReference type="Proteomes" id="UP000316500"/>
    </source>
</evidence>
<evidence type="ECO:0000256" key="1">
    <source>
        <dbReference type="SAM" id="Phobius"/>
    </source>
</evidence>
<protein>
    <submittedName>
        <fullName evidence="2">Uncharacterized protein</fullName>
    </submittedName>
</protein>
<gene>
    <name evidence="2" type="ORF">FQP90_00720</name>
</gene>
<feature type="transmembrane region" description="Helical" evidence="1">
    <location>
        <begin position="403"/>
        <end position="422"/>
    </location>
</feature>
<dbReference type="OrthoDB" id="4017294at2"/>
<feature type="transmembrane region" description="Helical" evidence="1">
    <location>
        <begin position="30"/>
        <end position="53"/>
    </location>
</feature>
<reference evidence="2 3" key="1">
    <citation type="submission" date="2019-07" db="EMBL/GenBank/DDBJ databases">
        <title>Diversity of Bacteria from Kongsfjorden, Arctic.</title>
        <authorList>
            <person name="Yu Y."/>
        </authorList>
    </citation>
    <scope>NUCLEOTIDE SEQUENCE [LARGE SCALE GENOMIC DNA]</scope>
    <source>
        <strain evidence="2 3">SM1928</strain>
    </source>
</reference>
<keyword evidence="1" id="KW-0812">Transmembrane</keyword>
<feature type="transmembrane region" description="Helical" evidence="1">
    <location>
        <begin position="375"/>
        <end position="397"/>
    </location>
</feature>
<feature type="transmembrane region" description="Helical" evidence="1">
    <location>
        <begin position="197"/>
        <end position="225"/>
    </location>
</feature>